<comment type="caution">
    <text evidence="12">The sequence shown here is derived from an EMBL/GenBank/DDBJ whole genome shotgun (WGS) entry which is preliminary data.</text>
</comment>
<dbReference type="Pfam" id="PF01129">
    <property type="entry name" value="ART"/>
    <property type="match status" value="1"/>
</dbReference>
<dbReference type="PANTHER" id="PTHR10339:SF25">
    <property type="entry name" value="SECRETED EXOENZYME S"/>
    <property type="match status" value="1"/>
</dbReference>
<dbReference type="GO" id="GO:0106274">
    <property type="term" value="F:NAD+-protein-arginine ADP-ribosyltransferase activity"/>
    <property type="evidence" value="ECO:0007669"/>
    <property type="project" value="UniProtKB-EC"/>
</dbReference>
<name>A0A8S2RIJ0_9BILA</name>
<keyword evidence="8" id="KW-0843">Virulence</keyword>
<comment type="catalytic activity">
    <reaction evidence="9 10">
        <text>L-arginyl-[protein] + NAD(+) = N(omega)-(ADP-D-ribosyl)-L-arginyl-[protein] + nicotinamide + H(+)</text>
        <dbReference type="Rhea" id="RHEA:19149"/>
        <dbReference type="Rhea" id="RHEA-COMP:10532"/>
        <dbReference type="Rhea" id="RHEA-COMP:15087"/>
        <dbReference type="ChEBI" id="CHEBI:15378"/>
        <dbReference type="ChEBI" id="CHEBI:17154"/>
        <dbReference type="ChEBI" id="CHEBI:29965"/>
        <dbReference type="ChEBI" id="CHEBI:57540"/>
        <dbReference type="ChEBI" id="CHEBI:142554"/>
        <dbReference type="EC" id="2.4.2.31"/>
    </reaction>
</comment>
<gene>
    <name evidence="11" type="ORF">OVA965_LOCUS30871</name>
    <name evidence="12" type="ORF">TMI583_LOCUS31690</name>
</gene>
<evidence type="ECO:0000313" key="13">
    <source>
        <dbReference type="Proteomes" id="UP000682733"/>
    </source>
</evidence>
<evidence type="ECO:0000256" key="1">
    <source>
        <dbReference type="ARBA" id="ARBA00004613"/>
    </source>
</evidence>
<dbReference type="Proteomes" id="UP000677228">
    <property type="component" value="Unassembled WGS sequence"/>
</dbReference>
<accession>A0A8S2RIJ0</accession>
<dbReference type="EMBL" id="CAJOBA010044393">
    <property type="protein sequence ID" value="CAF4163268.1"/>
    <property type="molecule type" value="Genomic_DNA"/>
</dbReference>
<evidence type="ECO:0000313" key="11">
    <source>
        <dbReference type="EMBL" id="CAF1352714.1"/>
    </source>
</evidence>
<dbReference type="GO" id="GO:0005576">
    <property type="term" value="C:extracellular region"/>
    <property type="evidence" value="ECO:0007669"/>
    <property type="project" value="UniProtKB-SubCell"/>
</dbReference>
<evidence type="ECO:0000256" key="10">
    <source>
        <dbReference type="RuleBase" id="RU361228"/>
    </source>
</evidence>
<dbReference type="PANTHER" id="PTHR10339">
    <property type="entry name" value="ADP-RIBOSYLTRANSFERASE"/>
    <property type="match status" value="1"/>
</dbReference>
<comment type="subcellular location">
    <subcellularLocation>
        <location evidence="1">Secreted</location>
    </subcellularLocation>
</comment>
<dbReference type="EMBL" id="CAJNOK010022747">
    <property type="protein sequence ID" value="CAF1352714.1"/>
    <property type="molecule type" value="Genomic_DNA"/>
</dbReference>
<evidence type="ECO:0000256" key="9">
    <source>
        <dbReference type="ARBA" id="ARBA00047597"/>
    </source>
</evidence>
<dbReference type="SUPFAM" id="SSF56399">
    <property type="entry name" value="ADP-ribosylation"/>
    <property type="match status" value="1"/>
</dbReference>
<comment type="similarity">
    <text evidence="2 10">Belongs to the Arg-specific ADP-ribosyltransferase family.</text>
</comment>
<keyword evidence="6 10" id="KW-0808">Transferase</keyword>
<dbReference type="PROSITE" id="PS51996">
    <property type="entry name" value="TR_MART"/>
    <property type="match status" value="1"/>
</dbReference>
<dbReference type="Gene3D" id="3.90.176.10">
    <property type="entry name" value="Toxin ADP-ribosyltransferase, Chain A, domain 1"/>
    <property type="match status" value="1"/>
</dbReference>
<evidence type="ECO:0000256" key="7">
    <source>
        <dbReference type="ARBA" id="ARBA00022695"/>
    </source>
</evidence>
<dbReference type="GO" id="GO:0016779">
    <property type="term" value="F:nucleotidyltransferase activity"/>
    <property type="evidence" value="ECO:0007669"/>
    <property type="project" value="UniProtKB-KW"/>
</dbReference>
<keyword evidence="3" id="KW-0964">Secreted</keyword>
<sequence length="388" mass="45098">MGIESSKNSNTTPTNTDLTLSSDLFAVDVERNEPNAEEITLVSLDDEEFYYGLSRDNLIHRKQSLRQVNDYCKFYHEENSCMEYIRSIEHNKIFLVIWGSCGNNVLAQIHHLKQVDSIFIFCIDRDKCLSLMTTYSKIVGIYTERQDLMENIQKTIKLAEKQLITLNLCDQRQKATRDLTTESGSFLIFQLFKSVLLKLPKTPESKQEMIKKCRQYYRGNEKQLEKIKEFDSTYKSNEAIKCYTKYEFIYRLVNKALRTEDINELLIFRFFIIDLCLNLAKKHNELKKIEKQPIIDLYRGVCLSSDELDRLKNNVGNLISTNGFLSTSRSRKVACIFGTNVLFEIKTDIRLKSIICADIALVSAFPDEQEVLFDLGKSFSFFSDSFKT</sequence>
<protein>
    <recommendedName>
        <fullName evidence="10">NAD(P)(+)--arginine ADP-ribosyltransferase</fullName>
        <ecNumber evidence="10">2.4.2.31</ecNumber>
    </recommendedName>
    <alternativeName>
        <fullName evidence="10">Mono(ADP-ribosyl)transferase</fullName>
    </alternativeName>
</protein>
<dbReference type="Proteomes" id="UP000682733">
    <property type="component" value="Unassembled WGS sequence"/>
</dbReference>
<dbReference type="GO" id="GO:0090729">
    <property type="term" value="F:toxin activity"/>
    <property type="evidence" value="ECO:0007669"/>
    <property type="project" value="UniProtKB-KW"/>
</dbReference>
<reference evidence="12" key="1">
    <citation type="submission" date="2021-02" db="EMBL/GenBank/DDBJ databases">
        <authorList>
            <person name="Nowell W R."/>
        </authorList>
    </citation>
    <scope>NUCLEOTIDE SEQUENCE</scope>
</reference>
<dbReference type="AlphaFoldDB" id="A0A8S2RIJ0"/>
<organism evidence="12 13">
    <name type="scientific">Didymodactylos carnosus</name>
    <dbReference type="NCBI Taxonomy" id="1234261"/>
    <lineage>
        <taxon>Eukaryota</taxon>
        <taxon>Metazoa</taxon>
        <taxon>Spiralia</taxon>
        <taxon>Gnathifera</taxon>
        <taxon>Rotifera</taxon>
        <taxon>Eurotatoria</taxon>
        <taxon>Bdelloidea</taxon>
        <taxon>Philodinida</taxon>
        <taxon>Philodinidae</taxon>
        <taxon>Didymodactylos</taxon>
    </lineage>
</organism>
<evidence type="ECO:0000256" key="6">
    <source>
        <dbReference type="ARBA" id="ARBA00022679"/>
    </source>
</evidence>
<keyword evidence="10" id="KW-0520">NAD</keyword>
<dbReference type="InterPro" id="IPR050999">
    <property type="entry name" value="ADP-ribosyltransferase_ARG"/>
</dbReference>
<proteinExistence type="inferred from homology"/>
<evidence type="ECO:0000313" key="12">
    <source>
        <dbReference type="EMBL" id="CAF4163268.1"/>
    </source>
</evidence>
<keyword evidence="5 10" id="KW-0328">Glycosyltransferase</keyword>
<dbReference type="EC" id="2.4.2.31" evidence="10"/>
<evidence type="ECO:0000256" key="3">
    <source>
        <dbReference type="ARBA" id="ARBA00022525"/>
    </source>
</evidence>
<dbReference type="GO" id="GO:0003950">
    <property type="term" value="F:NAD+ poly-ADP-ribosyltransferase activity"/>
    <property type="evidence" value="ECO:0007669"/>
    <property type="project" value="TreeGrafter"/>
</dbReference>
<evidence type="ECO:0000256" key="5">
    <source>
        <dbReference type="ARBA" id="ARBA00022676"/>
    </source>
</evidence>
<evidence type="ECO:0000256" key="8">
    <source>
        <dbReference type="ARBA" id="ARBA00023026"/>
    </source>
</evidence>
<evidence type="ECO:0000256" key="2">
    <source>
        <dbReference type="ARBA" id="ARBA00009558"/>
    </source>
</evidence>
<keyword evidence="7" id="KW-0548">Nucleotidyltransferase</keyword>
<keyword evidence="4" id="KW-0800">Toxin</keyword>
<keyword evidence="10" id="KW-0521">NADP</keyword>
<dbReference type="InterPro" id="IPR000768">
    <property type="entry name" value="ART"/>
</dbReference>
<evidence type="ECO:0000256" key="4">
    <source>
        <dbReference type="ARBA" id="ARBA00022656"/>
    </source>
</evidence>